<proteinExistence type="predicted"/>
<reference evidence="2 3" key="1">
    <citation type="submission" date="2016-07" db="EMBL/GenBank/DDBJ databases">
        <title>Multiple horizontal gene transfer events from other fungi enriched the ability of initially mycotrophic Trichoderma (Ascomycota) to feed on dead plant biomass.</title>
        <authorList>
            <consortium name="DOE Joint Genome Institute"/>
            <person name="Aerts A."/>
            <person name="Atanasova L."/>
            <person name="Chenthamara K."/>
            <person name="Zhang J."/>
            <person name="Grujic M."/>
            <person name="Henrissat B."/>
            <person name="Kuo A."/>
            <person name="Salamov A."/>
            <person name="Lipzen A."/>
            <person name="Labutti K."/>
            <person name="Barry K."/>
            <person name="Miao Y."/>
            <person name="Rahimi M.J."/>
            <person name="Shen Q."/>
            <person name="Grigoriev I.V."/>
            <person name="Kubicek C.P."/>
            <person name="Druzhinina I.S."/>
        </authorList>
    </citation>
    <scope>NUCLEOTIDE SEQUENCE [LARGE SCALE GENOMIC DNA]</scope>
    <source>
        <strain evidence="2 3">ATCC 18648</strain>
    </source>
</reference>
<keyword evidence="3" id="KW-1185">Reference proteome</keyword>
<evidence type="ECO:0000313" key="2">
    <source>
        <dbReference type="EMBL" id="PTB79979.1"/>
    </source>
</evidence>
<dbReference type="AlphaFoldDB" id="A0A2T4CEH9"/>
<sequence length="149" mass="16310">MLPAWFALTIVLLSSDAKAPHRSQQTPRRERPKRHGHCPDVEWSITKAMALQGFGQPVLVRSLSSDAERSMHVAGGDTSILSCSQTQAICCKIGTEAVMIRPARTDSYTSALLNSSFSSILNDTAASRIRHGASLDGMRHRAQRFPHAK</sequence>
<name>A0A2T4CEH9_TRILO</name>
<dbReference type="EMBL" id="KZ679127">
    <property type="protein sequence ID" value="PTB79979.1"/>
    <property type="molecule type" value="Genomic_DNA"/>
</dbReference>
<organism evidence="2 3">
    <name type="scientific">Trichoderma longibrachiatum ATCC 18648</name>
    <dbReference type="NCBI Taxonomy" id="983965"/>
    <lineage>
        <taxon>Eukaryota</taxon>
        <taxon>Fungi</taxon>
        <taxon>Dikarya</taxon>
        <taxon>Ascomycota</taxon>
        <taxon>Pezizomycotina</taxon>
        <taxon>Sordariomycetes</taxon>
        <taxon>Hypocreomycetidae</taxon>
        <taxon>Hypocreales</taxon>
        <taxon>Hypocreaceae</taxon>
        <taxon>Trichoderma</taxon>
    </lineage>
</organism>
<evidence type="ECO:0000313" key="3">
    <source>
        <dbReference type="Proteomes" id="UP000240760"/>
    </source>
</evidence>
<protein>
    <submittedName>
        <fullName evidence="2">Uncharacterized protein</fullName>
    </submittedName>
</protein>
<gene>
    <name evidence="2" type="ORF">M440DRAFT_175919</name>
</gene>
<dbReference type="Proteomes" id="UP000240760">
    <property type="component" value="Unassembled WGS sequence"/>
</dbReference>
<evidence type="ECO:0000256" key="1">
    <source>
        <dbReference type="SAM" id="SignalP"/>
    </source>
</evidence>
<keyword evidence="1" id="KW-0732">Signal</keyword>
<feature type="signal peptide" evidence="1">
    <location>
        <begin position="1"/>
        <end position="17"/>
    </location>
</feature>
<feature type="chain" id="PRO_5015598275" evidence="1">
    <location>
        <begin position="18"/>
        <end position="149"/>
    </location>
</feature>
<accession>A0A2T4CEH9</accession>